<protein>
    <submittedName>
        <fullName evidence="5">Uncharacterized protein</fullName>
    </submittedName>
</protein>
<accession>A0A410P3X6</accession>
<name>A0A410P3X6_VELA1</name>
<proteinExistence type="predicted"/>
<keyword evidence="6" id="KW-1185">Reference proteome</keyword>
<comment type="subcellular location">
    <subcellularLocation>
        <location evidence="1">Secreted</location>
    </subcellularLocation>
</comment>
<evidence type="ECO:0000313" key="5">
    <source>
        <dbReference type="EMBL" id="QAT16833.1"/>
    </source>
</evidence>
<evidence type="ECO:0000313" key="6">
    <source>
        <dbReference type="Proteomes" id="UP000287243"/>
    </source>
</evidence>
<dbReference type="AlphaFoldDB" id="A0A410P3X6"/>
<evidence type="ECO:0000256" key="4">
    <source>
        <dbReference type="SAM" id="SignalP"/>
    </source>
</evidence>
<keyword evidence="2" id="KW-0964">Secreted</keyword>
<sequence length="578" mass="62957">MEKLLFVIGLSLFLLFPVSAFAASPTLGVVSPVNAVFSADNYVTFSVAYSDSDGWKDIKMAYIHVNVSTNKKNSFEAYYNRAANKLYLRNDANTSWGTGCAPGTARVLENSYVRMDCSQTSISGSGKKMMVRWVVSFKETFLGPKNIYLYVQDSRGLKAGWTKKGVCTIAEPGIIVGPGGGEVFSSDGKTKLVIPARALSVARGFEILPVDSQAVEGAVPAQTIVLNVVECKPYGLVFNVPVQLIYRLDQAGIPGTPVELGLYDSVRQKINSTGKTSVISSDGYSVTFSVDHFSTYAVLMSLVSQGEPIGGGVKIPLPDLLTGAFSRSFPITVAPGRKGIQPSLALVYRSSSSNSWLGMGFDLRAGYIVRSTRLGVPTYDDTQDMFCLVTDAGTTELVHLVDNLYQAKIESSFTRFYKESNDSWRALGKDGNILKFGETEESKEGGWGGTFSWYLTKTLDTNGNYVKYDYAKDGGRAYLARITYTGNENSGVVGRDTVDFVLGDRTDHIFSYIGGAKIETSKRLKEIQVKCNGDLVWRYIIGYGKSDDTGRSLVTSFQQCAGDGVCFPGQIFEYQGNN</sequence>
<feature type="chain" id="PRO_5019020486" evidence="4">
    <location>
        <begin position="23"/>
        <end position="578"/>
    </location>
</feature>
<keyword evidence="3" id="KW-0843">Virulence</keyword>
<organism evidence="5 6">
    <name type="scientific">Velamenicoccus archaeovorus</name>
    <dbReference type="NCBI Taxonomy" id="1930593"/>
    <lineage>
        <taxon>Bacteria</taxon>
        <taxon>Pseudomonadati</taxon>
        <taxon>Candidatus Omnitrophota</taxon>
        <taxon>Candidatus Velamenicoccus</taxon>
    </lineage>
</organism>
<evidence type="ECO:0000256" key="3">
    <source>
        <dbReference type="ARBA" id="ARBA00023026"/>
    </source>
</evidence>
<reference evidence="5 6" key="1">
    <citation type="submission" date="2017-01" db="EMBL/GenBank/DDBJ databases">
        <title>First insights into the biology of 'candidatus Vampirococcus archaeovorus'.</title>
        <authorList>
            <person name="Kizina J."/>
            <person name="Jordan S."/>
            <person name="Stueber K."/>
            <person name="Reinhardt R."/>
            <person name="Harder J."/>
        </authorList>
    </citation>
    <scope>NUCLEOTIDE SEQUENCE [LARGE SCALE GENOMIC DNA]</scope>
    <source>
        <strain evidence="5 6">LiM</strain>
    </source>
</reference>
<gene>
    <name evidence="5" type="ORF">BU251_03335</name>
</gene>
<dbReference type="GO" id="GO:0005576">
    <property type="term" value="C:extracellular region"/>
    <property type="evidence" value="ECO:0007669"/>
    <property type="project" value="UniProtKB-SubCell"/>
</dbReference>
<dbReference type="InterPro" id="IPR003284">
    <property type="entry name" value="Sal_SpvB"/>
</dbReference>
<dbReference type="KEGG" id="vai:BU251_03335"/>
<dbReference type="Proteomes" id="UP000287243">
    <property type="component" value="Chromosome"/>
</dbReference>
<dbReference type="EMBL" id="CP019384">
    <property type="protein sequence ID" value="QAT16833.1"/>
    <property type="molecule type" value="Genomic_DNA"/>
</dbReference>
<keyword evidence="4" id="KW-0732">Signal</keyword>
<evidence type="ECO:0000256" key="1">
    <source>
        <dbReference type="ARBA" id="ARBA00004613"/>
    </source>
</evidence>
<evidence type="ECO:0000256" key="2">
    <source>
        <dbReference type="ARBA" id="ARBA00022525"/>
    </source>
</evidence>
<feature type="signal peptide" evidence="4">
    <location>
        <begin position="1"/>
        <end position="22"/>
    </location>
</feature>
<dbReference type="Pfam" id="PF03534">
    <property type="entry name" value="SpvB"/>
    <property type="match status" value="1"/>
</dbReference>
<dbReference type="GO" id="GO:0005737">
    <property type="term" value="C:cytoplasm"/>
    <property type="evidence" value="ECO:0007669"/>
    <property type="project" value="InterPro"/>
</dbReference>
<dbReference type="Gene3D" id="2.60.220.30">
    <property type="match status" value="1"/>
</dbReference>